<evidence type="ECO:0000256" key="4">
    <source>
        <dbReference type="ARBA" id="ARBA00022970"/>
    </source>
</evidence>
<comment type="caution">
    <text evidence="9">The sequence shown here is derived from an EMBL/GenBank/DDBJ whole genome shotgun (WGS) entry which is preliminary data.</text>
</comment>
<feature type="transmembrane region" description="Helical" evidence="7">
    <location>
        <begin position="202"/>
        <end position="222"/>
    </location>
</feature>
<evidence type="ECO:0000256" key="5">
    <source>
        <dbReference type="ARBA" id="ARBA00022989"/>
    </source>
</evidence>
<reference evidence="9" key="1">
    <citation type="journal article" date="2023" name="Plant J.">
        <title>The genome of the king protea, Protea cynaroides.</title>
        <authorList>
            <person name="Chang J."/>
            <person name="Duong T.A."/>
            <person name="Schoeman C."/>
            <person name="Ma X."/>
            <person name="Roodt D."/>
            <person name="Barker N."/>
            <person name="Li Z."/>
            <person name="Van de Peer Y."/>
            <person name="Mizrachi E."/>
        </authorList>
    </citation>
    <scope>NUCLEOTIDE SEQUENCE</scope>
    <source>
        <tissue evidence="9">Young leaves</tissue>
    </source>
</reference>
<dbReference type="EMBL" id="JAMYWD010000002">
    <property type="protein sequence ID" value="KAJ4978289.1"/>
    <property type="molecule type" value="Genomic_DNA"/>
</dbReference>
<keyword evidence="5 7" id="KW-1133">Transmembrane helix</keyword>
<proteinExistence type="predicted"/>
<name>A0A9Q0KX87_9MAGN</name>
<dbReference type="OrthoDB" id="40134at2759"/>
<dbReference type="GO" id="GO:0016020">
    <property type="term" value="C:membrane"/>
    <property type="evidence" value="ECO:0007669"/>
    <property type="project" value="UniProtKB-SubCell"/>
</dbReference>
<keyword evidence="6 7" id="KW-0472">Membrane</keyword>
<feature type="transmembrane region" description="Helical" evidence="7">
    <location>
        <begin position="242"/>
        <end position="261"/>
    </location>
</feature>
<keyword evidence="3 7" id="KW-0812">Transmembrane</keyword>
<evidence type="ECO:0000256" key="6">
    <source>
        <dbReference type="ARBA" id="ARBA00023136"/>
    </source>
</evidence>
<dbReference type="AlphaFoldDB" id="A0A9Q0KX87"/>
<dbReference type="Proteomes" id="UP001141806">
    <property type="component" value="Unassembled WGS sequence"/>
</dbReference>
<evidence type="ECO:0000256" key="1">
    <source>
        <dbReference type="ARBA" id="ARBA00004370"/>
    </source>
</evidence>
<organism evidence="9 10">
    <name type="scientific">Protea cynaroides</name>
    <dbReference type="NCBI Taxonomy" id="273540"/>
    <lineage>
        <taxon>Eukaryota</taxon>
        <taxon>Viridiplantae</taxon>
        <taxon>Streptophyta</taxon>
        <taxon>Embryophyta</taxon>
        <taxon>Tracheophyta</taxon>
        <taxon>Spermatophyta</taxon>
        <taxon>Magnoliopsida</taxon>
        <taxon>Proteales</taxon>
        <taxon>Proteaceae</taxon>
        <taxon>Protea</taxon>
    </lineage>
</organism>
<keyword evidence="2" id="KW-0813">Transport</keyword>
<sequence>MGSLHPNLVDHYYPHKVGDEELPPLSMAEAHEPNKDSLDAGALFVLKSKGSWIHCGYHLTTSIVGPPVLGLTYALASLGWIGGVGFLTIAAMVTFYSYNLISLVLEHQAHKGRRLLRFRDMADEIMGLGWGNYFVGPMQFIVCYGCVIASILLGAQCMKTIYLLSTPNGSMKLYEFVIILGAFTAVLAQIPSFHSLRHINLLSLILCLAYNTCATAAAVYIGKSNKGPPKDYSVQGNFANQIFNAFNAMAIIATAYGNGMIPEIQATIAPPVKGKMFKGLCLCYSVVIFTFFCVSISGYYAFGNQAAGTLLSNFYNNGEPLVPKWFLYMINTLTFIQVSAVGLVYLQPTNEIMERTFADPKKGEFSIRNVVPRFIFRSLSAAVATLITAMLPFFGDINGVIGAFGFIPLDFVVPVIFYNLTFRPTKKNPIFWVNTFIAILFSIVAAISAVAAVRQISLDAGTYRLFANV</sequence>
<feature type="transmembrane region" description="Helical" evidence="7">
    <location>
        <begin position="125"/>
        <end position="153"/>
    </location>
</feature>
<evidence type="ECO:0000259" key="8">
    <source>
        <dbReference type="Pfam" id="PF01490"/>
    </source>
</evidence>
<feature type="transmembrane region" description="Helical" evidence="7">
    <location>
        <begin position="430"/>
        <end position="453"/>
    </location>
</feature>
<evidence type="ECO:0000256" key="2">
    <source>
        <dbReference type="ARBA" id="ARBA00022448"/>
    </source>
</evidence>
<dbReference type="Pfam" id="PF01490">
    <property type="entry name" value="Aa_trans"/>
    <property type="match status" value="1"/>
</dbReference>
<keyword evidence="10" id="KW-1185">Reference proteome</keyword>
<feature type="transmembrane region" description="Helical" evidence="7">
    <location>
        <begin position="282"/>
        <end position="302"/>
    </location>
</feature>
<feature type="transmembrane region" description="Helical" evidence="7">
    <location>
        <begin position="78"/>
        <end position="105"/>
    </location>
</feature>
<evidence type="ECO:0000256" key="7">
    <source>
        <dbReference type="SAM" id="Phobius"/>
    </source>
</evidence>
<feature type="transmembrane region" description="Helical" evidence="7">
    <location>
        <begin position="374"/>
        <end position="394"/>
    </location>
</feature>
<keyword evidence="4" id="KW-0029">Amino-acid transport</keyword>
<accession>A0A9Q0KX87</accession>
<dbReference type="InterPro" id="IPR013057">
    <property type="entry name" value="AA_transpt_TM"/>
</dbReference>
<protein>
    <recommendedName>
        <fullName evidence="8">Amino acid transporter transmembrane domain-containing protein</fullName>
    </recommendedName>
</protein>
<dbReference type="GO" id="GO:0006865">
    <property type="term" value="P:amino acid transport"/>
    <property type="evidence" value="ECO:0007669"/>
    <property type="project" value="UniProtKB-KW"/>
</dbReference>
<gene>
    <name evidence="9" type="ORF">NE237_009069</name>
</gene>
<feature type="transmembrane region" description="Helical" evidence="7">
    <location>
        <begin position="400"/>
        <end position="418"/>
    </location>
</feature>
<evidence type="ECO:0000313" key="10">
    <source>
        <dbReference type="Proteomes" id="UP001141806"/>
    </source>
</evidence>
<comment type="subcellular location">
    <subcellularLocation>
        <location evidence="1">Membrane</location>
    </subcellularLocation>
</comment>
<feature type="transmembrane region" description="Helical" evidence="7">
    <location>
        <begin position="325"/>
        <end position="346"/>
    </location>
</feature>
<dbReference type="PANTHER" id="PTHR48017">
    <property type="entry name" value="OS05G0424000 PROTEIN-RELATED"/>
    <property type="match status" value="1"/>
</dbReference>
<feature type="domain" description="Amino acid transporter transmembrane" evidence="8">
    <location>
        <begin position="49"/>
        <end position="453"/>
    </location>
</feature>
<evidence type="ECO:0000313" key="9">
    <source>
        <dbReference type="EMBL" id="KAJ4978289.1"/>
    </source>
</evidence>
<evidence type="ECO:0000256" key="3">
    <source>
        <dbReference type="ARBA" id="ARBA00022692"/>
    </source>
</evidence>
<feature type="transmembrane region" description="Helical" evidence="7">
    <location>
        <begin position="173"/>
        <end position="190"/>
    </location>
</feature>